<evidence type="ECO:0000256" key="1">
    <source>
        <dbReference type="ARBA" id="ARBA00006180"/>
    </source>
</evidence>
<proteinExistence type="inferred from homology"/>
<feature type="compositionally biased region" description="Acidic residues" evidence="3">
    <location>
        <begin position="554"/>
        <end position="569"/>
    </location>
</feature>
<sequence>MAFWRVSTNFASLNAVSGVNKLLEKPDCSIAELLEEDDILQELREHNAKLIEYLREPRILQQLLRYISHWTPPRVNSTSIGSSSSSSISADGDEERSCEAADADGEATPTEKSVENESSITQLNKPKTENEGAADEDSTLLDDDLEREDEDLGLTRIAASPEPDSSGIFDDEKAWRYARLSSEVFSSEIWSIYETVLKETELLEEFWTFLDKPAPLDPVYAGYFTKTNEQFLERKTEQMIDFLKTQPDLVARFMRHIDTPSIMDLLLKILCTDKPDNPTGIIDYLQSQKLISSLISFLSAEIASNTQSAAGDFLKALITISANASNDFTSIGPNELTRELVSPEIVTQLADQMVTSGGTALATAVGVIIELIRKNNSDYDMVSMMSITLESHPPNTRDPIYLGYLLKILAQNIPRFQQLLVNKRDIRLQTSFGEIEPLGFERFKICELVAELLHCSNMALLNNPRGEEVATQRDAIRMQNKLVWANANDMRNSFTDSEGGIQDLGTSVNELSVDDQHAASESTSESRGWWGLGKKKTSASTSPNKDTVLSPATIEEESAEADDLEDIENLDPFHPEDEPISPDAPIDAADEQPETDDFDGSDAQLTPRVSNLTPETTGELNMDEFTANEKELVVGDFLKYQLIKYRVVSTIIDLFFRFPWNNFLHNVVFDIIQQIFNGPIDRGYNRYLAIELFKTDHITDQIVAGTKASNEHELATRMRLGYMGHLTLISEEIVKFLQRYPPETLSAAVLEDTINSESWNHYVNETLMQIRIRDNSILGGQRPTSEIPSHHHHLLTMGGMEDLSGVSPEEDDDDGDVAAEYSNDDGLTINAKDDEEGDDSENSRTDAGIGLGQSNDQWTRYMSQQMTPDRFGSSDEDDEDEEIEEPEEEADEADMICSSR</sequence>
<feature type="compositionally biased region" description="Polar residues" evidence="3">
    <location>
        <begin position="852"/>
        <end position="867"/>
    </location>
</feature>
<dbReference type="Proteomes" id="UP000094385">
    <property type="component" value="Unassembled WGS sequence"/>
</dbReference>
<evidence type="ECO:0000313" key="4">
    <source>
        <dbReference type="EMBL" id="ODQ74400.1"/>
    </source>
</evidence>
<dbReference type="GO" id="GO:1905560">
    <property type="term" value="P:negative regulation of kinetochore assembly"/>
    <property type="evidence" value="ECO:0007669"/>
    <property type="project" value="EnsemblFungi"/>
</dbReference>
<dbReference type="PANTHER" id="PTHR12634">
    <property type="entry name" value="SIT4 YEAST -ASSOCIATING PROTEIN-RELATED"/>
    <property type="match status" value="1"/>
</dbReference>
<dbReference type="GO" id="GO:0005654">
    <property type="term" value="C:nucleoplasm"/>
    <property type="evidence" value="ECO:0007669"/>
    <property type="project" value="EnsemblFungi"/>
</dbReference>
<keyword evidence="5" id="KW-1185">Reference proteome</keyword>
<feature type="compositionally biased region" description="Acidic residues" evidence="3">
    <location>
        <begin position="808"/>
        <end position="817"/>
    </location>
</feature>
<evidence type="ECO:0000256" key="3">
    <source>
        <dbReference type="SAM" id="MobiDB-lite"/>
    </source>
</evidence>
<feature type="region of interest" description="Disordered" evidence="3">
    <location>
        <begin position="75"/>
        <end position="143"/>
    </location>
</feature>
<dbReference type="GO" id="GO:0008287">
    <property type="term" value="C:protein serine/threonine phosphatase complex"/>
    <property type="evidence" value="ECO:0007669"/>
    <property type="project" value="EnsemblFungi"/>
</dbReference>
<evidence type="ECO:0000256" key="2">
    <source>
        <dbReference type="ARBA" id="ARBA00023306"/>
    </source>
</evidence>
<feature type="compositionally biased region" description="Polar residues" evidence="3">
    <location>
        <begin position="538"/>
        <end position="547"/>
    </location>
</feature>
<gene>
    <name evidence="4" type="ORF">LIPSTDRAFT_70014</name>
</gene>
<protein>
    <submittedName>
        <fullName evidence="4">Uncharacterized protein</fullName>
    </submittedName>
</protein>
<reference evidence="4 5" key="1">
    <citation type="journal article" date="2016" name="Proc. Natl. Acad. Sci. U.S.A.">
        <title>Comparative genomics of biotechnologically important yeasts.</title>
        <authorList>
            <person name="Riley R."/>
            <person name="Haridas S."/>
            <person name="Wolfe K.H."/>
            <person name="Lopes M.R."/>
            <person name="Hittinger C.T."/>
            <person name="Goeker M."/>
            <person name="Salamov A.A."/>
            <person name="Wisecaver J.H."/>
            <person name="Long T.M."/>
            <person name="Calvey C.H."/>
            <person name="Aerts A.L."/>
            <person name="Barry K.W."/>
            <person name="Choi C."/>
            <person name="Clum A."/>
            <person name="Coughlan A.Y."/>
            <person name="Deshpande S."/>
            <person name="Douglass A.P."/>
            <person name="Hanson S.J."/>
            <person name="Klenk H.-P."/>
            <person name="LaButti K.M."/>
            <person name="Lapidus A."/>
            <person name="Lindquist E.A."/>
            <person name="Lipzen A.M."/>
            <person name="Meier-Kolthoff J.P."/>
            <person name="Ohm R.A."/>
            <person name="Otillar R.P."/>
            <person name="Pangilinan J.L."/>
            <person name="Peng Y."/>
            <person name="Rokas A."/>
            <person name="Rosa C.A."/>
            <person name="Scheuner C."/>
            <person name="Sibirny A.A."/>
            <person name="Slot J.C."/>
            <person name="Stielow J.B."/>
            <person name="Sun H."/>
            <person name="Kurtzman C.P."/>
            <person name="Blackwell M."/>
            <person name="Grigoriev I.V."/>
            <person name="Jeffries T.W."/>
        </authorList>
    </citation>
    <scope>NUCLEOTIDE SEQUENCE [LARGE SCALE GENOMIC DNA]</scope>
    <source>
        <strain evidence="4 5">NRRL Y-11557</strain>
    </source>
</reference>
<dbReference type="PANTHER" id="PTHR12634:SF8">
    <property type="entry name" value="FIERY MOUNTAIN, ISOFORM D"/>
    <property type="match status" value="1"/>
</dbReference>
<keyword evidence="2" id="KW-0131">Cell cycle</keyword>
<feature type="compositionally biased region" description="Acidic residues" evidence="3">
    <location>
        <begin position="874"/>
        <end position="894"/>
    </location>
</feature>
<dbReference type="GO" id="GO:0000785">
    <property type="term" value="C:chromatin"/>
    <property type="evidence" value="ECO:0007669"/>
    <property type="project" value="EnsemblFungi"/>
</dbReference>
<feature type="compositionally biased region" description="Acidic residues" evidence="3">
    <location>
        <begin position="91"/>
        <end position="105"/>
    </location>
</feature>
<feature type="compositionally biased region" description="Low complexity" evidence="3">
    <location>
        <begin position="77"/>
        <end position="89"/>
    </location>
</feature>
<dbReference type="OrthoDB" id="295029at2759"/>
<dbReference type="AlphaFoldDB" id="A0A1E3Q9U0"/>
<feature type="compositionally biased region" description="Acidic residues" evidence="3">
    <location>
        <begin position="588"/>
        <end position="600"/>
    </location>
</feature>
<feature type="compositionally biased region" description="Polar residues" evidence="3">
    <location>
        <begin position="116"/>
        <end position="125"/>
    </location>
</feature>
<dbReference type="InterPro" id="IPR007587">
    <property type="entry name" value="SAPS"/>
</dbReference>
<name>A0A1E3Q9U0_LIPST</name>
<dbReference type="STRING" id="675824.A0A1E3Q9U0"/>
<comment type="similarity">
    <text evidence="1">Belongs to the SAPS family.</text>
</comment>
<feature type="region of interest" description="Disordered" evidence="3">
    <location>
        <begin position="515"/>
        <end position="616"/>
    </location>
</feature>
<evidence type="ECO:0000313" key="5">
    <source>
        <dbReference type="Proteomes" id="UP000094385"/>
    </source>
</evidence>
<feature type="compositionally biased region" description="Polar residues" evidence="3">
    <location>
        <begin position="603"/>
        <end position="616"/>
    </location>
</feature>
<accession>A0A1E3Q9U0</accession>
<dbReference type="GO" id="GO:0019903">
    <property type="term" value="F:protein phosphatase binding"/>
    <property type="evidence" value="ECO:0007669"/>
    <property type="project" value="InterPro"/>
</dbReference>
<feature type="compositionally biased region" description="Acidic residues" evidence="3">
    <location>
        <begin position="132"/>
        <end position="143"/>
    </location>
</feature>
<dbReference type="GO" id="GO:0005829">
    <property type="term" value="C:cytosol"/>
    <property type="evidence" value="ECO:0007669"/>
    <property type="project" value="TreeGrafter"/>
</dbReference>
<feature type="region of interest" description="Disordered" evidence="3">
    <location>
        <begin position="799"/>
        <end position="900"/>
    </location>
</feature>
<dbReference type="Pfam" id="PF04499">
    <property type="entry name" value="SAPS"/>
    <property type="match status" value="1"/>
</dbReference>
<organism evidence="4 5">
    <name type="scientific">Lipomyces starkeyi NRRL Y-11557</name>
    <dbReference type="NCBI Taxonomy" id="675824"/>
    <lineage>
        <taxon>Eukaryota</taxon>
        <taxon>Fungi</taxon>
        <taxon>Dikarya</taxon>
        <taxon>Ascomycota</taxon>
        <taxon>Saccharomycotina</taxon>
        <taxon>Lipomycetes</taxon>
        <taxon>Lipomycetales</taxon>
        <taxon>Lipomycetaceae</taxon>
        <taxon>Lipomyces</taxon>
    </lineage>
</organism>
<dbReference type="EMBL" id="KV454292">
    <property type="protein sequence ID" value="ODQ74400.1"/>
    <property type="molecule type" value="Genomic_DNA"/>
</dbReference>
<dbReference type="GO" id="GO:0072542">
    <property type="term" value="F:protein phosphatase activator activity"/>
    <property type="evidence" value="ECO:0007669"/>
    <property type="project" value="EnsemblFungi"/>
</dbReference>